<evidence type="ECO:0000256" key="8">
    <source>
        <dbReference type="RuleBase" id="RU003943"/>
    </source>
</evidence>
<dbReference type="SUPFAM" id="SSF81345">
    <property type="entry name" value="ABC transporter involved in vitamin B12 uptake, BtuC"/>
    <property type="match status" value="1"/>
</dbReference>
<dbReference type="Gene3D" id="1.10.3470.10">
    <property type="entry name" value="ABC transporter involved in vitamin B12 uptake, BtuC"/>
    <property type="match status" value="1"/>
</dbReference>
<evidence type="ECO:0000256" key="3">
    <source>
        <dbReference type="ARBA" id="ARBA00022448"/>
    </source>
</evidence>
<dbReference type="InterPro" id="IPR001367">
    <property type="entry name" value="Fe_dep_repressor"/>
</dbReference>
<feature type="transmembrane region" description="Helical" evidence="9">
    <location>
        <begin position="12"/>
        <end position="33"/>
    </location>
</feature>
<name>A0A5S9IU08_UABAM</name>
<dbReference type="SMART" id="SM00529">
    <property type="entry name" value="HTH_DTXR"/>
    <property type="match status" value="1"/>
</dbReference>
<evidence type="ECO:0000313" key="12">
    <source>
        <dbReference type="Proteomes" id="UP000326354"/>
    </source>
</evidence>
<reference evidence="11 12" key="1">
    <citation type="submission" date="2019-08" db="EMBL/GenBank/DDBJ databases">
        <title>Complete genome sequence of Candidatus Uab amorphum.</title>
        <authorList>
            <person name="Shiratori T."/>
            <person name="Suzuki S."/>
            <person name="Kakizawa Y."/>
            <person name="Ishida K."/>
        </authorList>
    </citation>
    <scope>NUCLEOTIDE SEQUENCE [LARGE SCALE GENOMIC DNA]</scope>
    <source>
        <strain evidence="11 12">SRT547</strain>
    </source>
</reference>
<evidence type="ECO:0000256" key="9">
    <source>
        <dbReference type="SAM" id="Phobius"/>
    </source>
</evidence>
<organism evidence="11 12">
    <name type="scientific">Uabimicrobium amorphum</name>
    <dbReference type="NCBI Taxonomy" id="2596890"/>
    <lineage>
        <taxon>Bacteria</taxon>
        <taxon>Pseudomonadati</taxon>
        <taxon>Planctomycetota</taxon>
        <taxon>Candidatus Uabimicrobiia</taxon>
        <taxon>Candidatus Uabimicrobiales</taxon>
        <taxon>Candidatus Uabimicrobiaceae</taxon>
        <taxon>Candidatus Uabimicrobium</taxon>
    </lineage>
</organism>
<dbReference type="EMBL" id="AP019860">
    <property type="protein sequence ID" value="BBM87616.1"/>
    <property type="molecule type" value="Genomic_DNA"/>
</dbReference>
<dbReference type="InterPro" id="IPR022689">
    <property type="entry name" value="Iron_dep_repressor"/>
</dbReference>
<evidence type="ECO:0000256" key="2">
    <source>
        <dbReference type="ARBA" id="ARBA00008034"/>
    </source>
</evidence>
<feature type="transmembrane region" description="Helical" evidence="9">
    <location>
        <begin position="203"/>
        <end position="220"/>
    </location>
</feature>
<dbReference type="InterPro" id="IPR001626">
    <property type="entry name" value="ABC_TroCD"/>
</dbReference>
<evidence type="ECO:0000259" key="10">
    <source>
        <dbReference type="Pfam" id="PF02742"/>
    </source>
</evidence>
<evidence type="ECO:0000313" key="11">
    <source>
        <dbReference type="EMBL" id="BBM87616.1"/>
    </source>
</evidence>
<gene>
    <name evidence="11" type="ORF">UABAM_06028</name>
</gene>
<feature type="transmembrane region" description="Helical" evidence="9">
    <location>
        <begin position="162"/>
        <end position="182"/>
    </location>
</feature>
<dbReference type="AlphaFoldDB" id="A0A5S9IU08"/>
<dbReference type="RefSeq" id="WP_151971627.1">
    <property type="nucleotide sequence ID" value="NZ_AP019860.1"/>
</dbReference>
<feature type="transmembrane region" description="Helical" evidence="9">
    <location>
        <begin position="93"/>
        <end position="112"/>
    </location>
</feature>
<keyword evidence="4" id="KW-1003">Cell membrane</keyword>
<dbReference type="CDD" id="cd06550">
    <property type="entry name" value="TM_ABC_iron-siderophores_like"/>
    <property type="match status" value="1"/>
</dbReference>
<protein>
    <submittedName>
        <fullName evidence="11">Manganese ABC transporter permease</fullName>
    </submittedName>
</protein>
<dbReference type="GO" id="GO:0046983">
    <property type="term" value="F:protein dimerization activity"/>
    <property type="evidence" value="ECO:0007669"/>
    <property type="project" value="InterPro"/>
</dbReference>
<feature type="domain" description="Iron dependent repressor metal binding and dimerisation" evidence="10">
    <location>
        <begin position="363"/>
        <end position="431"/>
    </location>
</feature>
<dbReference type="PANTHER" id="PTHR30477:SF8">
    <property type="entry name" value="METAL TRANSPORT SYSTEM MEMBRANE PROTEIN CT_070-RELATED"/>
    <property type="match status" value="1"/>
</dbReference>
<accession>A0A5S9IU08</accession>
<dbReference type="SUPFAM" id="SSF47979">
    <property type="entry name" value="Iron-dependent repressor protein, dimerization domain"/>
    <property type="match status" value="1"/>
</dbReference>
<keyword evidence="6 9" id="KW-1133">Transmembrane helix</keyword>
<dbReference type="Pfam" id="PF02742">
    <property type="entry name" value="Fe_dep_repr_C"/>
    <property type="match status" value="1"/>
</dbReference>
<keyword evidence="12" id="KW-1185">Reference proteome</keyword>
<keyword evidence="3 8" id="KW-0813">Transport</keyword>
<keyword evidence="5 8" id="KW-0812">Transmembrane</keyword>
<evidence type="ECO:0000256" key="6">
    <source>
        <dbReference type="ARBA" id="ARBA00022989"/>
    </source>
</evidence>
<proteinExistence type="inferred from homology"/>
<feature type="transmembrane region" description="Helical" evidence="9">
    <location>
        <begin position="275"/>
        <end position="295"/>
    </location>
</feature>
<dbReference type="GO" id="GO:0055085">
    <property type="term" value="P:transmembrane transport"/>
    <property type="evidence" value="ECO:0007669"/>
    <property type="project" value="InterPro"/>
</dbReference>
<dbReference type="GO" id="GO:0003700">
    <property type="term" value="F:DNA-binding transcription factor activity"/>
    <property type="evidence" value="ECO:0007669"/>
    <property type="project" value="InterPro"/>
</dbReference>
<comment type="similarity">
    <text evidence="2 8">Belongs to the ABC-3 integral membrane protein family.</text>
</comment>
<comment type="subcellular location">
    <subcellularLocation>
        <location evidence="1 8">Cell membrane</location>
        <topology evidence="1 8">Multi-pass membrane protein</topology>
    </subcellularLocation>
</comment>
<dbReference type="Gene3D" id="1.10.10.10">
    <property type="entry name" value="Winged helix-like DNA-binding domain superfamily/Winged helix DNA-binding domain"/>
    <property type="match status" value="1"/>
</dbReference>
<evidence type="ECO:0000256" key="4">
    <source>
        <dbReference type="ARBA" id="ARBA00022475"/>
    </source>
</evidence>
<dbReference type="OrthoDB" id="9788905at2"/>
<dbReference type="GO" id="GO:0046914">
    <property type="term" value="F:transition metal ion binding"/>
    <property type="evidence" value="ECO:0007669"/>
    <property type="project" value="InterPro"/>
</dbReference>
<keyword evidence="7 9" id="KW-0472">Membrane</keyword>
<dbReference type="GO" id="GO:0010043">
    <property type="term" value="P:response to zinc ion"/>
    <property type="evidence" value="ECO:0007669"/>
    <property type="project" value="TreeGrafter"/>
</dbReference>
<evidence type="ECO:0000256" key="7">
    <source>
        <dbReference type="ARBA" id="ARBA00023136"/>
    </source>
</evidence>
<dbReference type="PANTHER" id="PTHR30477">
    <property type="entry name" value="ABC-TRANSPORTER METAL-BINDING PROTEIN"/>
    <property type="match status" value="1"/>
</dbReference>
<evidence type="ECO:0000256" key="1">
    <source>
        <dbReference type="ARBA" id="ARBA00004651"/>
    </source>
</evidence>
<dbReference type="KEGG" id="uam:UABAM_06028"/>
<feature type="transmembrane region" description="Helical" evidence="9">
    <location>
        <begin position="63"/>
        <end position="81"/>
    </location>
</feature>
<dbReference type="Proteomes" id="UP000326354">
    <property type="component" value="Chromosome"/>
</dbReference>
<dbReference type="InterPro" id="IPR037294">
    <property type="entry name" value="ABC_BtuC-like"/>
</dbReference>
<dbReference type="GO" id="GO:0043190">
    <property type="term" value="C:ATP-binding cassette (ABC) transporter complex"/>
    <property type="evidence" value="ECO:0007669"/>
    <property type="project" value="InterPro"/>
</dbReference>
<dbReference type="Pfam" id="PF00950">
    <property type="entry name" value="ABC-3"/>
    <property type="match status" value="2"/>
</dbReference>
<dbReference type="InterPro" id="IPR036388">
    <property type="entry name" value="WH-like_DNA-bd_sf"/>
</dbReference>
<feature type="transmembrane region" description="Helical" evidence="9">
    <location>
        <begin position="250"/>
        <end position="269"/>
    </location>
</feature>
<sequence>MTLMAFASFEIWIMVIGALVCSACGILGCFLILKKLALMGDAISHAVLPGIVVAVMLSGSLNSIAIFVGAGIIGVLTPILVDSLKSSRLIDEDAAIGSVFTFLFAIGVIMVANAGNIDLDTECVLYGEIATTPFDTWVVGGTPYEFDGHTFMKGGTDIGPKSAWTLGIVLLINILFIFFFYKELKISTFDPALALSMGLKPKLIHYLLMFFVAITTIASFEAVGAIIVVAMFIAPGASAYLLTDRLSLMIFLSGIVGAASSVLGYMLALALGGDVSIAGCMAVAAGGIFAMCFFFSPKYGVVVRFARRYKLKKRFHAENALVNMYRTHELGERCLVKNYRHNVIVRFIQQNILTEKDGELHLTEFGTEKAQNLMRAHRLWEAYIHKLGLPEDHVHQPADEMEHYLTNDLCTEIAQELKNPQSDPHGKPIPTKPAL</sequence>
<evidence type="ECO:0000256" key="5">
    <source>
        <dbReference type="ARBA" id="ARBA00022692"/>
    </source>
</evidence>
<dbReference type="InterPro" id="IPR036421">
    <property type="entry name" value="Fe_dep_repressor_sf"/>
</dbReference>